<dbReference type="KEGG" id="bsb:Bresu_0404"/>
<sequence length="137" mass="15413">MDRVTKGFGAFHRLRLTRFILAAAAVWVSVWVGIWACASHRTAVIDRSISAERTSALTLISSLAPPTIDPLNASKRVRLTTIGNRIDRDLVRRDATHRWADRAQGWGPLGLALILSLILPAVWLRGRSGRREWFRHP</sequence>
<reference evidence="3" key="1">
    <citation type="journal article" date="2011" name="J. Bacteriol.">
        <title>Genome sequences of eight morphologically diverse alphaproteobacteria.</title>
        <authorList>
            <consortium name="US DOE Joint Genome Institute"/>
            <person name="Brown P.J."/>
            <person name="Kysela D.T."/>
            <person name="Buechlein A."/>
            <person name="Hemmerich C."/>
            <person name="Brun Y.V."/>
        </authorList>
    </citation>
    <scope>NUCLEOTIDE SEQUENCE [LARGE SCALE GENOMIC DNA]</scope>
    <source>
        <strain evidence="3">ATCC 15264 / DSM 4735 / LMG 14903 / NBRC 16000 / CB 81</strain>
    </source>
</reference>
<evidence type="ECO:0000256" key="1">
    <source>
        <dbReference type="SAM" id="Phobius"/>
    </source>
</evidence>
<name>D9QJW7_BRESC</name>
<feature type="transmembrane region" description="Helical" evidence="1">
    <location>
        <begin position="106"/>
        <end position="124"/>
    </location>
</feature>
<organism evidence="2 3">
    <name type="scientific">Brevundimonas subvibrioides (strain ATCC 15264 / DSM 4735 / LMG 14903 / NBRC 16000 / CB 81)</name>
    <name type="common">Caulobacter subvibrioides</name>
    <dbReference type="NCBI Taxonomy" id="633149"/>
    <lineage>
        <taxon>Bacteria</taxon>
        <taxon>Pseudomonadati</taxon>
        <taxon>Pseudomonadota</taxon>
        <taxon>Alphaproteobacteria</taxon>
        <taxon>Caulobacterales</taxon>
        <taxon>Caulobacteraceae</taxon>
        <taxon>Brevundimonas</taxon>
    </lineage>
</organism>
<dbReference type="InParanoid" id="D9QJW7"/>
<keyword evidence="1" id="KW-0472">Membrane</keyword>
<dbReference type="EMBL" id="CP002102">
    <property type="protein sequence ID" value="ADK99718.1"/>
    <property type="molecule type" value="Genomic_DNA"/>
</dbReference>
<protein>
    <submittedName>
        <fullName evidence="2">Uncharacterized protein</fullName>
    </submittedName>
</protein>
<keyword evidence="1" id="KW-1133">Transmembrane helix</keyword>
<gene>
    <name evidence="2" type="ordered locus">Bresu_0404</name>
</gene>
<feature type="transmembrane region" description="Helical" evidence="1">
    <location>
        <begin position="16"/>
        <end position="36"/>
    </location>
</feature>
<keyword evidence="1" id="KW-0812">Transmembrane</keyword>
<dbReference type="HOGENOM" id="CLU_1861382_0_0_5"/>
<evidence type="ECO:0000313" key="3">
    <source>
        <dbReference type="Proteomes" id="UP000002696"/>
    </source>
</evidence>
<evidence type="ECO:0000313" key="2">
    <source>
        <dbReference type="EMBL" id="ADK99718.1"/>
    </source>
</evidence>
<dbReference type="BioCyc" id="BSUB633149:G1GM8-404-MONOMER"/>
<dbReference type="Proteomes" id="UP000002696">
    <property type="component" value="Chromosome"/>
</dbReference>
<accession>D9QJW7</accession>
<proteinExistence type="predicted"/>
<dbReference type="RefSeq" id="WP_013267822.1">
    <property type="nucleotide sequence ID" value="NC_014375.1"/>
</dbReference>
<keyword evidence="3" id="KW-1185">Reference proteome</keyword>
<dbReference type="AlphaFoldDB" id="D9QJW7"/>